<dbReference type="SUPFAM" id="SSF53822">
    <property type="entry name" value="Periplasmic binding protein-like I"/>
    <property type="match status" value="1"/>
</dbReference>
<accession>A0A6N9Z269</accession>
<dbReference type="PANTHER" id="PTHR30146">
    <property type="entry name" value="LACI-RELATED TRANSCRIPTIONAL REPRESSOR"/>
    <property type="match status" value="1"/>
</dbReference>
<name>A0A6N9Z269_9BIFI</name>
<dbReference type="Pfam" id="PF13377">
    <property type="entry name" value="Peripla_BP_3"/>
    <property type="match status" value="1"/>
</dbReference>
<dbReference type="SMART" id="SM00354">
    <property type="entry name" value="HTH_LACI"/>
    <property type="match status" value="1"/>
</dbReference>
<evidence type="ECO:0000256" key="2">
    <source>
        <dbReference type="ARBA" id="ARBA00023125"/>
    </source>
</evidence>
<dbReference type="EMBL" id="WHZW01000001">
    <property type="protein sequence ID" value="NEG88561.1"/>
    <property type="molecule type" value="Genomic_DNA"/>
</dbReference>
<gene>
    <name evidence="6" type="ORF">GFD25_00780</name>
</gene>
<dbReference type="GO" id="GO:0000976">
    <property type="term" value="F:transcription cis-regulatory region binding"/>
    <property type="evidence" value="ECO:0007669"/>
    <property type="project" value="TreeGrafter"/>
</dbReference>
<dbReference type="SUPFAM" id="SSF47413">
    <property type="entry name" value="lambda repressor-like DNA-binding domains"/>
    <property type="match status" value="1"/>
</dbReference>
<evidence type="ECO:0000313" key="6">
    <source>
        <dbReference type="EMBL" id="NEG88561.1"/>
    </source>
</evidence>
<sequence length="362" mass="38763">MAYVTIRDVARGAGVSITAVSQILHGKGRFSPETRRLVMDTVERMGYVPDQRAQSMRSNDMTTVGLLVPDLRNPYFADLVASMEDDLYRHGVSTLIGTSAESAERQDAFIANLLGQRIDGAIVVPQGVDSPGMKSLVACGMPLVFVDRRVPGIDDVPFVVSDPRPGIEAAVETLTRLGHRRIGFVAHSSLGSFSINERETAFRETAARLLPAGGGVVVDCAGTYASRRRVVDELLEAEVTAIVCAYSPDTVTMLGLLAARGIRIGADLSVVSFDDIDEFRLMVPQIAVISQQADRMGRIGVDMLLRRVKSSDGGERTEPASGAVGGTARDGRTDDDRIGDIHYVSTVFLERASVGAAPNVSA</sequence>
<dbReference type="PROSITE" id="PS50932">
    <property type="entry name" value="HTH_LACI_2"/>
    <property type="match status" value="1"/>
</dbReference>
<dbReference type="InterPro" id="IPR028082">
    <property type="entry name" value="Peripla_BP_I"/>
</dbReference>
<feature type="domain" description="HTH lacI-type" evidence="5">
    <location>
        <begin position="4"/>
        <end position="58"/>
    </location>
</feature>
<dbReference type="PROSITE" id="PS00356">
    <property type="entry name" value="HTH_LACI_1"/>
    <property type="match status" value="1"/>
</dbReference>
<comment type="caution">
    <text evidence="6">The sequence shown here is derived from an EMBL/GenBank/DDBJ whole genome shotgun (WGS) entry which is preliminary data.</text>
</comment>
<evidence type="ECO:0000256" key="1">
    <source>
        <dbReference type="ARBA" id="ARBA00023015"/>
    </source>
</evidence>
<dbReference type="InterPro" id="IPR046335">
    <property type="entry name" value="LacI/GalR-like_sensor"/>
</dbReference>
<dbReference type="Proteomes" id="UP000469194">
    <property type="component" value="Unassembled WGS sequence"/>
</dbReference>
<dbReference type="AlphaFoldDB" id="A0A6N9Z269"/>
<dbReference type="CDD" id="cd01392">
    <property type="entry name" value="HTH_LacI"/>
    <property type="match status" value="1"/>
</dbReference>
<evidence type="ECO:0000259" key="5">
    <source>
        <dbReference type="PROSITE" id="PS50932"/>
    </source>
</evidence>
<evidence type="ECO:0000313" key="7">
    <source>
        <dbReference type="Proteomes" id="UP000469194"/>
    </source>
</evidence>
<dbReference type="InterPro" id="IPR000843">
    <property type="entry name" value="HTH_LacI"/>
</dbReference>
<proteinExistence type="predicted"/>
<evidence type="ECO:0000256" key="3">
    <source>
        <dbReference type="ARBA" id="ARBA00023163"/>
    </source>
</evidence>
<organism evidence="6 7">
    <name type="scientific">Bifidobacterium aerophilum</name>
    <dbReference type="NCBI Taxonomy" id="1798155"/>
    <lineage>
        <taxon>Bacteria</taxon>
        <taxon>Bacillati</taxon>
        <taxon>Actinomycetota</taxon>
        <taxon>Actinomycetes</taxon>
        <taxon>Bifidobacteriales</taxon>
        <taxon>Bifidobacteriaceae</taxon>
        <taxon>Bifidobacterium</taxon>
    </lineage>
</organism>
<dbReference type="RefSeq" id="WP_163228964.1">
    <property type="nucleotide sequence ID" value="NZ_WHZW01000001.1"/>
</dbReference>
<dbReference type="Gene3D" id="1.10.260.40">
    <property type="entry name" value="lambda repressor-like DNA-binding domains"/>
    <property type="match status" value="1"/>
</dbReference>
<dbReference type="GO" id="GO:0003700">
    <property type="term" value="F:DNA-binding transcription factor activity"/>
    <property type="evidence" value="ECO:0007669"/>
    <property type="project" value="TreeGrafter"/>
</dbReference>
<keyword evidence="3" id="KW-0804">Transcription</keyword>
<evidence type="ECO:0000256" key="4">
    <source>
        <dbReference type="SAM" id="MobiDB-lite"/>
    </source>
</evidence>
<reference evidence="6 7" key="1">
    <citation type="submission" date="2019-10" db="EMBL/GenBank/DDBJ databases">
        <title>Bifidobacterium from non-human primates.</title>
        <authorList>
            <person name="Modesto M."/>
        </authorList>
    </citation>
    <scope>NUCLEOTIDE SEQUENCE [LARGE SCALE GENOMIC DNA]</scope>
    <source>
        <strain evidence="6 7">TRE17</strain>
    </source>
</reference>
<keyword evidence="7" id="KW-1185">Reference proteome</keyword>
<dbReference type="Gene3D" id="3.40.50.2300">
    <property type="match status" value="2"/>
</dbReference>
<feature type="region of interest" description="Disordered" evidence="4">
    <location>
        <begin position="310"/>
        <end position="335"/>
    </location>
</feature>
<keyword evidence="1" id="KW-0805">Transcription regulation</keyword>
<dbReference type="PANTHER" id="PTHR30146:SF109">
    <property type="entry name" value="HTH-TYPE TRANSCRIPTIONAL REGULATOR GALS"/>
    <property type="match status" value="1"/>
</dbReference>
<dbReference type="InterPro" id="IPR010982">
    <property type="entry name" value="Lambda_DNA-bd_dom_sf"/>
</dbReference>
<dbReference type="Pfam" id="PF00356">
    <property type="entry name" value="LacI"/>
    <property type="match status" value="1"/>
</dbReference>
<protein>
    <submittedName>
        <fullName evidence="6">LacI family DNA-binding transcriptional regulator</fullName>
    </submittedName>
</protein>
<keyword evidence="2 6" id="KW-0238">DNA-binding</keyword>